<accession>A0A9Q3EV28</accession>
<organism evidence="7 8">
    <name type="scientific">Austropuccinia psidii MF-1</name>
    <dbReference type="NCBI Taxonomy" id="1389203"/>
    <lineage>
        <taxon>Eukaryota</taxon>
        <taxon>Fungi</taxon>
        <taxon>Dikarya</taxon>
        <taxon>Basidiomycota</taxon>
        <taxon>Pucciniomycotina</taxon>
        <taxon>Pucciniomycetes</taxon>
        <taxon>Pucciniales</taxon>
        <taxon>Sphaerophragmiaceae</taxon>
        <taxon>Austropuccinia</taxon>
    </lineage>
</organism>
<dbReference type="EMBL" id="AVOT02031805">
    <property type="protein sequence ID" value="MBW0525426.1"/>
    <property type="molecule type" value="Genomic_DNA"/>
</dbReference>
<evidence type="ECO:0000256" key="5">
    <source>
        <dbReference type="ARBA" id="ARBA00023242"/>
    </source>
</evidence>
<dbReference type="SUPFAM" id="SSF48452">
    <property type="entry name" value="TPR-like"/>
    <property type="match status" value="1"/>
</dbReference>
<comment type="subcellular location">
    <subcellularLocation>
        <location evidence="1">Nucleus</location>
        <location evidence="1">Nucleolus</location>
    </subcellularLocation>
</comment>
<comment type="similarity">
    <text evidence="2">Belongs to the UTP6 family.</text>
</comment>
<proteinExistence type="inferred from homology"/>
<dbReference type="InterPro" id="IPR003107">
    <property type="entry name" value="HAT"/>
</dbReference>
<feature type="domain" description="U3 small nucleolar RNA-associated protein 6 N-terminal" evidence="6">
    <location>
        <begin position="8"/>
        <end position="87"/>
    </location>
</feature>
<name>A0A9Q3EV28_9BASI</name>
<protein>
    <recommendedName>
        <fullName evidence="6">U3 small nucleolar RNA-associated protein 6 N-terminal domain-containing protein</fullName>
    </recommendedName>
</protein>
<evidence type="ECO:0000313" key="8">
    <source>
        <dbReference type="Proteomes" id="UP000765509"/>
    </source>
</evidence>
<keyword evidence="4" id="KW-0677">Repeat</keyword>
<gene>
    <name evidence="7" type="ORF">O181_065141</name>
</gene>
<evidence type="ECO:0000256" key="1">
    <source>
        <dbReference type="ARBA" id="ARBA00004604"/>
    </source>
</evidence>
<dbReference type="GO" id="GO:0030515">
    <property type="term" value="F:snoRNA binding"/>
    <property type="evidence" value="ECO:0007669"/>
    <property type="project" value="InterPro"/>
</dbReference>
<dbReference type="Proteomes" id="UP000765509">
    <property type="component" value="Unassembled WGS sequence"/>
</dbReference>
<reference evidence="7" key="1">
    <citation type="submission" date="2021-03" db="EMBL/GenBank/DDBJ databases">
        <title>Draft genome sequence of rust myrtle Austropuccinia psidii MF-1, a brazilian biotype.</title>
        <authorList>
            <person name="Quecine M.C."/>
            <person name="Pachon D.M.R."/>
            <person name="Bonatelli M.L."/>
            <person name="Correr F.H."/>
            <person name="Franceschini L.M."/>
            <person name="Leite T.F."/>
            <person name="Margarido G.R.A."/>
            <person name="Almeida C.A."/>
            <person name="Ferrarezi J.A."/>
            <person name="Labate C.A."/>
        </authorList>
    </citation>
    <scope>NUCLEOTIDE SEQUENCE</scope>
    <source>
        <strain evidence="7">MF-1</strain>
    </source>
</reference>
<dbReference type="SMART" id="SM00386">
    <property type="entry name" value="HAT"/>
    <property type="match status" value="5"/>
</dbReference>
<evidence type="ECO:0000259" key="6">
    <source>
        <dbReference type="Pfam" id="PF08640"/>
    </source>
</evidence>
<dbReference type="InterPro" id="IPR055347">
    <property type="entry name" value="UTP6_N"/>
</dbReference>
<comment type="caution">
    <text evidence="7">The sequence shown here is derived from an EMBL/GenBank/DDBJ whole genome shotgun (WGS) entry which is preliminary data.</text>
</comment>
<dbReference type="Pfam" id="PF08640">
    <property type="entry name" value="U3_assoc_6"/>
    <property type="match status" value="1"/>
</dbReference>
<evidence type="ECO:0000313" key="7">
    <source>
        <dbReference type="EMBL" id="MBW0525426.1"/>
    </source>
</evidence>
<dbReference type="PANTHER" id="PTHR23271">
    <property type="entry name" value="HEPATOCELLULAR CARCINOMA-ASSOCIATED ANTIGEN 66"/>
    <property type="match status" value="1"/>
</dbReference>
<evidence type="ECO:0000256" key="2">
    <source>
        <dbReference type="ARBA" id="ARBA00010734"/>
    </source>
</evidence>
<evidence type="ECO:0000256" key="3">
    <source>
        <dbReference type="ARBA" id="ARBA00022552"/>
    </source>
</evidence>
<dbReference type="AlphaFoldDB" id="A0A9Q3EV28"/>
<evidence type="ECO:0000256" key="4">
    <source>
        <dbReference type="ARBA" id="ARBA00022737"/>
    </source>
</evidence>
<dbReference type="InterPro" id="IPR011990">
    <property type="entry name" value="TPR-like_helical_dom_sf"/>
</dbReference>
<sequence>MESAQLRMERMLPELRDLEQKKIFSKLEISAIVSQRKFHEASISRPHSPEPYLKYIDYEKRLEKLRRLRVGRFGYNRSLITLSDYSIPLHILNLYSAAVKRFPESKDLWLSYITYSLTQSSNKLVTRVLSAAIAAHPSHSDFWTMASRFEADGDETGKGGGNVDGARKLLLRGLRFFKGNASIPLWLEWIRIELNFIETIETRQKVLGLVNSNPHADSDTNDHKKTKVIEDDLLMQATMELDDILPNTQDTTNGLSQEISSNALKGRDALLSGALVKVVLTNSFKAVPDLSIFSAVLPLLHTFNSSIRPLLLDLVYQQLTELHPNSPPALVLAATRRLFTYFPKGRTFSVSGKELVDVLAGTIQELQQLCKQHQTTIPIWDEFFQFMIDIYDELEEAELRTYISTIIYRTIGSLSKKKLDSPRLHQLVIQHCIKTAKVSDVLQFASNATKRFSDCLFLWTTQLELLLKNADSTTTDGNDLKVFQEALRRFPGSISVADMYIQLLKKQVIYGTLTNEDLWDAIEHELEVSLKNPTAQTDESSSLGLNSPSTVVEVYQRALAECPNARLSGIEFYKYLSNKSLLSLGFLSWSLESTNQENLGVLEHVHTLVTSHPNAELAHWMSHLKFLLLKKKDFSLATGLLAKAKISLGLQAATQLEATWMKLLSSL</sequence>
<keyword evidence="3" id="KW-0698">rRNA processing</keyword>
<dbReference type="OrthoDB" id="28112at2759"/>
<keyword evidence="8" id="KW-1185">Reference proteome</keyword>
<dbReference type="Gene3D" id="1.25.40.10">
    <property type="entry name" value="Tetratricopeptide repeat domain"/>
    <property type="match status" value="1"/>
</dbReference>
<keyword evidence="5" id="KW-0539">Nucleus</keyword>
<dbReference type="GO" id="GO:0000462">
    <property type="term" value="P:maturation of SSU-rRNA from tricistronic rRNA transcript (SSU-rRNA, 5.8S rRNA, LSU-rRNA)"/>
    <property type="evidence" value="ECO:0007669"/>
    <property type="project" value="InterPro"/>
</dbReference>
<dbReference type="GO" id="GO:0034388">
    <property type="term" value="C:Pwp2p-containing subcomplex of 90S preribosome"/>
    <property type="evidence" value="ECO:0007669"/>
    <property type="project" value="TreeGrafter"/>
</dbReference>
<dbReference type="GO" id="GO:0032040">
    <property type="term" value="C:small-subunit processome"/>
    <property type="evidence" value="ECO:0007669"/>
    <property type="project" value="TreeGrafter"/>
</dbReference>
<dbReference type="InterPro" id="IPR013949">
    <property type="entry name" value="Utp6"/>
</dbReference>
<dbReference type="PANTHER" id="PTHR23271:SF1">
    <property type="entry name" value="U3 SMALL NUCLEOLAR RNA-ASSOCIATED PROTEIN 6 HOMOLOG"/>
    <property type="match status" value="1"/>
</dbReference>